<evidence type="ECO:0000256" key="2">
    <source>
        <dbReference type="ARBA" id="ARBA00004236"/>
    </source>
</evidence>
<dbReference type="HAMAP" id="MF_02081">
    <property type="entry name" value="MrdA_transpept"/>
    <property type="match status" value="1"/>
</dbReference>
<evidence type="ECO:0000256" key="9">
    <source>
        <dbReference type="ARBA" id="ARBA00022960"/>
    </source>
</evidence>
<dbReference type="InterPro" id="IPR005311">
    <property type="entry name" value="PBP_dimer"/>
</dbReference>
<dbReference type="GO" id="GO:0009002">
    <property type="term" value="F:serine-type D-Ala-D-Ala carboxypeptidase activity"/>
    <property type="evidence" value="ECO:0007669"/>
    <property type="project" value="UniProtKB-UniRule"/>
</dbReference>
<feature type="active site" description="Acyl-ester intermediate" evidence="14">
    <location>
        <position position="327"/>
    </location>
</feature>
<dbReference type="GO" id="GO:0071972">
    <property type="term" value="F:peptidoglycan L,D-transpeptidase activity"/>
    <property type="evidence" value="ECO:0007669"/>
    <property type="project" value="TreeGrafter"/>
</dbReference>
<evidence type="ECO:0000256" key="13">
    <source>
        <dbReference type="ARBA" id="ARBA00023316"/>
    </source>
</evidence>
<dbReference type="InterPro" id="IPR012338">
    <property type="entry name" value="Beta-lactam/transpept-like"/>
</dbReference>
<comment type="similarity">
    <text evidence="14">Belongs to the transpeptidase family. MrdA subfamily.</text>
</comment>
<comment type="function">
    <text evidence="14">Catalyzes cross-linking of the peptidoglycan cell wall.</text>
</comment>
<gene>
    <name evidence="14 18" type="primary">mrdA</name>
    <name evidence="18" type="ORF">EBQ25_04075</name>
</gene>
<keyword evidence="19" id="KW-1185">Reference proteome</keyword>
<keyword evidence="5 14" id="KW-0121">Carboxypeptidase</keyword>
<dbReference type="Gene3D" id="3.90.1310.10">
    <property type="entry name" value="Penicillin-binding protein 2a (Domain 2)"/>
    <property type="match status" value="1"/>
</dbReference>
<dbReference type="GO" id="GO:0009252">
    <property type="term" value="P:peptidoglycan biosynthetic process"/>
    <property type="evidence" value="ECO:0007669"/>
    <property type="project" value="UniProtKB-UniRule"/>
</dbReference>
<accession>A0A3M6QEW9</accession>
<comment type="caution">
    <text evidence="14">Lacks conserved residue(s) required for the propagation of feature annotation.</text>
</comment>
<evidence type="ECO:0000256" key="3">
    <source>
        <dbReference type="ARBA" id="ARBA00022475"/>
    </source>
</evidence>
<evidence type="ECO:0000256" key="8">
    <source>
        <dbReference type="ARBA" id="ARBA00022801"/>
    </source>
</evidence>
<comment type="caution">
    <text evidence="18">The sequence shown here is derived from an EMBL/GenBank/DDBJ whole genome shotgun (WGS) entry which is preliminary data.</text>
</comment>
<evidence type="ECO:0000313" key="19">
    <source>
        <dbReference type="Proteomes" id="UP000267035"/>
    </source>
</evidence>
<keyword evidence="10 14" id="KW-0573">Peptidoglycan synthesis</keyword>
<evidence type="ECO:0000259" key="16">
    <source>
        <dbReference type="Pfam" id="PF00905"/>
    </source>
</evidence>
<evidence type="ECO:0000256" key="5">
    <source>
        <dbReference type="ARBA" id="ARBA00022645"/>
    </source>
</evidence>
<keyword evidence="12 14" id="KW-0472">Membrane</keyword>
<feature type="transmembrane region" description="Helical" evidence="14">
    <location>
        <begin position="14"/>
        <end position="38"/>
    </location>
</feature>
<dbReference type="InterPro" id="IPR050515">
    <property type="entry name" value="Beta-lactam/transpept"/>
</dbReference>
<dbReference type="EMBL" id="RDQL01000004">
    <property type="protein sequence ID" value="RMX00989.1"/>
    <property type="molecule type" value="Genomic_DNA"/>
</dbReference>
<comment type="subcellular location">
    <subcellularLocation>
        <location evidence="14">Cell inner membrane</location>
        <topology evidence="14">Single-pass membrane protein</topology>
    </subcellularLocation>
    <subcellularLocation>
        <location evidence="2">Cell membrane</location>
    </subcellularLocation>
    <subcellularLocation>
        <location evidence="1">Membrane</location>
        <topology evidence="1">Single-pass membrane protein</topology>
    </subcellularLocation>
</comment>
<evidence type="ECO:0000313" key="18">
    <source>
        <dbReference type="EMBL" id="RMX00989.1"/>
    </source>
</evidence>
<reference evidence="18 19" key="1">
    <citation type="submission" date="2018-10" db="EMBL/GenBank/DDBJ databases">
        <title>Comamonadaceae CDC group NO-1 genome sequencing and assembly.</title>
        <authorList>
            <person name="Bernier A.-M."/>
            <person name="Bernard K."/>
        </authorList>
    </citation>
    <scope>NUCLEOTIDE SEQUENCE [LARGE SCALE GENOMIC DNA]</scope>
    <source>
        <strain evidence="18 19">NML161473</strain>
    </source>
</reference>
<dbReference type="GO" id="GO:0008360">
    <property type="term" value="P:regulation of cell shape"/>
    <property type="evidence" value="ECO:0007669"/>
    <property type="project" value="UniProtKB-KW"/>
</dbReference>
<name>A0A3M6QEW9_9BURK</name>
<dbReference type="Proteomes" id="UP000267035">
    <property type="component" value="Unassembled WGS sequence"/>
</dbReference>
<keyword evidence="6 14" id="KW-0645">Protease</keyword>
<dbReference type="GO" id="GO:0071555">
    <property type="term" value="P:cell wall organization"/>
    <property type="evidence" value="ECO:0007669"/>
    <property type="project" value="UniProtKB-KW"/>
</dbReference>
<dbReference type="EC" id="3.4.16.4" evidence="14"/>
<dbReference type="SUPFAM" id="SSF56601">
    <property type="entry name" value="beta-lactamase/transpeptidase-like"/>
    <property type="match status" value="1"/>
</dbReference>
<dbReference type="AlphaFoldDB" id="A0A3M6QEW9"/>
<dbReference type="Gene3D" id="3.40.710.10">
    <property type="entry name" value="DD-peptidase/beta-lactamase superfamily"/>
    <property type="match status" value="1"/>
</dbReference>
<evidence type="ECO:0000256" key="11">
    <source>
        <dbReference type="ARBA" id="ARBA00022989"/>
    </source>
</evidence>
<evidence type="ECO:0000256" key="4">
    <source>
        <dbReference type="ARBA" id="ARBA00022519"/>
    </source>
</evidence>
<evidence type="ECO:0000259" key="17">
    <source>
        <dbReference type="Pfam" id="PF03717"/>
    </source>
</evidence>
<keyword evidence="3 14" id="KW-1003">Cell membrane</keyword>
<protein>
    <recommendedName>
        <fullName evidence="14">Peptidoglycan D,D-transpeptidase MrdA</fullName>
        <ecNumber evidence="14">3.4.16.4</ecNumber>
    </recommendedName>
    <alternativeName>
        <fullName evidence="14">Penicillin-binding protein 2</fullName>
        <shortName evidence="14">PBP-2</shortName>
    </alternativeName>
</protein>
<dbReference type="Pfam" id="PF03717">
    <property type="entry name" value="PBP_dimer"/>
    <property type="match status" value="1"/>
</dbReference>
<feature type="compositionally biased region" description="Low complexity" evidence="15">
    <location>
        <begin position="648"/>
        <end position="664"/>
    </location>
</feature>
<dbReference type="GO" id="GO:0006508">
    <property type="term" value="P:proteolysis"/>
    <property type="evidence" value="ECO:0007669"/>
    <property type="project" value="UniProtKB-KW"/>
</dbReference>
<dbReference type="InterPro" id="IPR001460">
    <property type="entry name" value="PCN-bd_Tpept"/>
</dbReference>
<dbReference type="NCBIfam" id="TIGR03423">
    <property type="entry name" value="pbp2_mrdA"/>
    <property type="match status" value="1"/>
</dbReference>
<dbReference type="GO" id="GO:0005886">
    <property type="term" value="C:plasma membrane"/>
    <property type="evidence" value="ECO:0007669"/>
    <property type="project" value="UniProtKB-SubCell"/>
</dbReference>
<dbReference type="SUPFAM" id="SSF56519">
    <property type="entry name" value="Penicillin binding protein dimerisation domain"/>
    <property type="match status" value="1"/>
</dbReference>
<evidence type="ECO:0000256" key="15">
    <source>
        <dbReference type="SAM" id="MobiDB-lite"/>
    </source>
</evidence>
<dbReference type="Pfam" id="PF00905">
    <property type="entry name" value="Transpeptidase"/>
    <property type="match status" value="1"/>
</dbReference>
<keyword evidence="4 14" id="KW-0997">Cell inner membrane</keyword>
<evidence type="ECO:0000256" key="7">
    <source>
        <dbReference type="ARBA" id="ARBA00022692"/>
    </source>
</evidence>
<feature type="region of interest" description="Disordered" evidence="15">
    <location>
        <begin position="642"/>
        <end position="679"/>
    </location>
</feature>
<keyword evidence="9 14" id="KW-0133">Cell shape</keyword>
<organism evidence="18 19">
    <name type="scientific">Allofranklinella schreckenbergeri</name>
    <dbReference type="NCBI Taxonomy" id="1076744"/>
    <lineage>
        <taxon>Bacteria</taxon>
        <taxon>Pseudomonadati</taxon>
        <taxon>Pseudomonadota</taxon>
        <taxon>Betaproteobacteria</taxon>
        <taxon>Burkholderiales</taxon>
        <taxon>Comamonadaceae</taxon>
        <taxon>Allofranklinella</taxon>
    </lineage>
</organism>
<dbReference type="InterPro" id="IPR017790">
    <property type="entry name" value="Penicillin-binding_protein_2"/>
</dbReference>
<dbReference type="Gene3D" id="3.30.1390.30">
    <property type="entry name" value="Penicillin-binding protein 2a, domain 3"/>
    <property type="match status" value="1"/>
</dbReference>
<feature type="domain" description="Penicillin-binding protein dimerisation" evidence="17">
    <location>
        <begin position="61"/>
        <end position="235"/>
    </location>
</feature>
<dbReference type="UniPathway" id="UPA00219"/>
<sequence length="679" mass="74735">MTGFEDERNDSSRFALRVAVVALLVLAALALLGLRAYYLQVVRHEDFLEQAESNRTAVVPIVPYRGNIVDRNGVLLASNYSAYTLEISPARVRDLEHTINELAQIVDIQPIHRRRFDRLRREAGRYDSLPIRSQLTDEEVARFAAQSWRFPGVQVAARLFRTYPMGHTASHVIGYIGRIDANDMERIEDRGDEANYRGSTHIGKTGVEDSYEGELHGITGVEELEKSSAGRPIRVMDSSPARSGNTVVLSLDIKLQRLVEQLFGQRRGALVAIDPGNGEILAMVSMPTFDPNLFVDGIDHENWQALNESIDRPLFNRALRGTYPPGSTYKPFMALAALETGARSASTVIQDGGTWTLAGHRYRSGHALGPVDMRRSIERSSNVYYYSLAYEMGVDKIHDFMKPLGFGQLTGIDLNGEARGVLPSREWKRQAFKDPRQKVWVPGYTVSLGIGQGYNSFTMLQLAHATATLANGGISHRPHLAKGRLDSMRNELLGIPQPPGQPLGYRREHLKVIFDGMEGVTLRGTSRKVFAGAPYRSAGKTGTAQAATVGQRERYNAAKLAEHQRDHSLYIAFAPIENPRIAVAVVVENAGFGAAHAAPIARRVMDYWLAGRYPSEEDIRAVQAGKAAAPIGAPRRIDEVPMPSSILPLRSAQASAQPSLAPWQAGPPVPPVLDAATDR</sequence>
<evidence type="ECO:0000256" key="12">
    <source>
        <dbReference type="ARBA" id="ARBA00023136"/>
    </source>
</evidence>
<feature type="domain" description="Penicillin-binding protein transpeptidase" evidence="16">
    <location>
        <begin position="268"/>
        <end position="606"/>
    </location>
</feature>
<dbReference type="InterPro" id="IPR036138">
    <property type="entry name" value="PBP_dimer_sf"/>
</dbReference>
<evidence type="ECO:0000256" key="10">
    <source>
        <dbReference type="ARBA" id="ARBA00022984"/>
    </source>
</evidence>
<dbReference type="PANTHER" id="PTHR30627">
    <property type="entry name" value="PEPTIDOGLYCAN D,D-TRANSPEPTIDASE"/>
    <property type="match status" value="1"/>
</dbReference>
<comment type="pathway">
    <text evidence="14">Cell wall biogenesis; peptidoglycan biosynthesis.</text>
</comment>
<dbReference type="GO" id="GO:0008658">
    <property type="term" value="F:penicillin binding"/>
    <property type="evidence" value="ECO:0007669"/>
    <property type="project" value="InterPro"/>
</dbReference>
<dbReference type="RefSeq" id="WP_122253628.1">
    <property type="nucleotide sequence ID" value="NZ_RDQL01000004.1"/>
</dbReference>
<comment type="catalytic activity">
    <reaction evidence="14">
        <text>Preferential cleavage: (Ac)2-L-Lys-D-Ala-|-D-Ala. Also transpeptidation of peptidyl-alanyl moieties that are N-acyl substituents of D-alanine.</text>
        <dbReference type="EC" id="3.4.16.4"/>
    </reaction>
</comment>
<keyword evidence="13 14" id="KW-0961">Cell wall biogenesis/degradation</keyword>
<evidence type="ECO:0000256" key="1">
    <source>
        <dbReference type="ARBA" id="ARBA00004167"/>
    </source>
</evidence>
<evidence type="ECO:0000256" key="6">
    <source>
        <dbReference type="ARBA" id="ARBA00022670"/>
    </source>
</evidence>
<dbReference type="PANTHER" id="PTHR30627:SF2">
    <property type="entry name" value="PEPTIDOGLYCAN D,D-TRANSPEPTIDASE MRDA"/>
    <property type="match status" value="1"/>
</dbReference>
<keyword evidence="11 14" id="KW-1133">Transmembrane helix</keyword>
<keyword evidence="8 14" id="KW-0378">Hydrolase</keyword>
<keyword evidence="7 14" id="KW-0812">Transmembrane</keyword>
<evidence type="ECO:0000256" key="14">
    <source>
        <dbReference type="HAMAP-Rule" id="MF_02081"/>
    </source>
</evidence>
<proteinExistence type="inferred from homology"/>